<dbReference type="OrthoDB" id="9812899at2"/>
<dbReference type="InterPro" id="IPR037185">
    <property type="entry name" value="EmrE-like"/>
</dbReference>
<dbReference type="RefSeq" id="WP_126718891.1">
    <property type="nucleotide sequence ID" value="NZ_RWJF01000001.1"/>
</dbReference>
<keyword evidence="4 6" id="KW-1133">Transmembrane helix</keyword>
<proteinExistence type="inferred from homology"/>
<evidence type="ECO:0000256" key="3">
    <source>
        <dbReference type="ARBA" id="ARBA00022692"/>
    </source>
</evidence>
<sequence>MPSLASDMPATDVVARGILCRLGAVVGFSFMSAMLKLASLRGMNAPELVFWRSTFSLPVVLAWVLRRYSLEILRPNNVMAHVSRSAIGLASMTATFQALILLPLGDATTINFTAPLFATILSFVLLKEPVGRHRWAAVLVGFVGVIIVAHPSGAGLPLLGVAIALAAAVGQASVTITLRRLQRSEHVGAIVFWFAVAGILVGGLLMPVFGHAHETTAFVLVALGGLAGGTAQLLMTASLRAPVSAVTPFDYLQMVGALLFGWLFFATMPTAATLGGAALIAGSGLYTAVREHRLRRRSAPAVLPAA</sequence>
<feature type="transmembrane region" description="Helical" evidence="6">
    <location>
        <begin position="158"/>
        <end position="178"/>
    </location>
</feature>
<protein>
    <submittedName>
        <fullName evidence="8">DMT family transporter</fullName>
    </submittedName>
</protein>
<comment type="caution">
    <text evidence="8">The sequence shown here is derived from an EMBL/GenBank/DDBJ whole genome shotgun (WGS) entry which is preliminary data.</text>
</comment>
<dbReference type="Pfam" id="PF00892">
    <property type="entry name" value="EamA"/>
    <property type="match status" value="1"/>
</dbReference>
<organism evidence="8 9">
    <name type="scientific">Sphingomonas ginkgonis</name>
    <dbReference type="NCBI Taxonomy" id="2315330"/>
    <lineage>
        <taxon>Bacteria</taxon>
        <taxon>Pseudomonadati</taxon>
        <taxon>Pseudomonadota</taxon>
        <taxon>Alphaproteobacteria</taxon>
        <taxon>Sphingomonadales</taxon>
        <taxon>Sphingomonadaceae</taxon>
        <taxon>Sphingomonas</taxon>
    </lineage>
</organism>
<name>A0A429VAT1_9SPHN</name>
<feature type="transmembrane region" description="Helical" evidence="6">
    <location>
        <begin position="18"/>
        <end position="37"/>
    </location>
</feature>
<dbReference type="EMBL" id="RWJF01000001">
    <property type="protein sequence ID" value="RST31058.1"/>
    <property type="molecule type" value="Genomic_DNA"/>
</dbReference>
<dbReference type="AlphaFoldDB" id="A0A429VAT1"/>
<feature type="transmembrane region" description="Helical" evidence="6">
    <location>
        <begin position="49"/>
        <end position="65"/>
    </location>
</feature>
<feature type="transmembrane region" description="Helical" evidence="6">
    <location>
        <begin position="135"/>
        <end position="152"/>
    </location>
</feature>
<comment type="similarity">
    <text evidence="2">Belongs to the drug/metabolite transporter (DMT) superfamily. 10 TMS drug/metabolite exporter (DME) (TC 2.A.7.3) family.</text>
</comment>
<accession>A0A429VAT1</accession>
<dbReference type="SUPFAM" id="SSF103481">
    <property type="entry name" value="Multidrug resistance efflux transporter EmrE"/>
    <property type="match status" value="2"/>
</dbReference>
<feature type="domain" description="EamA" evidence="7">
    <location>
        <begin position="16"/>
        <end position="148"/>
    </location>
</feature>
<evidence type="ECO:0000256" key="1">
    <source>
        <dbReference type="ARBA" id="ARBA00004141"/>
    </source>
</evidence>
<dbReference type="Proteomes" id="UP000274661">
    <property type="component" value="Unassembled WGS sequence"/>
</dbReference>
<dbReference type="PANTHER" id="PTHR22911:SF6">
    <property type="entry name" value="SOLUTE CARRIER FAMILY 35 MEMBER G1"/>
    <property type="match status" value="1"/>
</dbReference>
<keyword evidence="3 6" id="KW-0812">Transmembrane</keyword>
<feature type="transmembrane region" description="Helical" evidence="6">
    <location>
        <begin position="110"/>
        <end position="126"/>
    </location>
</feature>
<evidence type="ECO:0000256" key="2">
    <source>
        <dbReference type="ARBA" id="ARBA00009853"/>
    </source>
</evidence>
<dbReference type="InterPro" id="IPR000620">
    <property type="entry name" value="EamA_dom"/>
</dbReference>
<feature type="transmembrane region" description="Helical" evidence="6">
    <location>
        <begin position="86"/>
        <end position="104"/>
    </location>
</feature>
<evidence type="ECO:0000259" key="7">
    <source>
        <dbReference type="Pfam" id="PF00892"/>
    </source>
</evidence>
<comment type="subcellular location">
    <subcellularLocation>
        <location evidence="1">Membrane</location>
        <topology evidence="1">Multi-pass membrane protein</topology>
    </subcellularLocation>
</comment>
<evidence type="ECO:0000256" key="4">
    <source>
        <dbReference type="ARBA" id="ARBA00022989"/>
    </source>
</evidence>
<feature type="transmembrane region" description="Helical" evidence="6">
    <location>
        <begin position="216"/>
        <end position="237"/>
    </location>
</feature>
<gene>
    <name evidence="8" type="ORF">HMF7854_09575</name>
</gene>
<keyword evidence="9" id="KW-1185">Reference proteome</keyword>
<keyword evidence="5 6" id="KW-0472">Membrane</keyword>
<evidence type="ECO:0000256" key="6">
    <source>
        <dbReference type="SAM" id="Phobius"/>
    </source>
</evidence>
<evidence type="ECO:0000313" key="8">
    <source>
        <dbReference type="EMBL" id="RST31058.1"/>
    </source>
</evidence>
<reference evidence="8 9" key="1">
    <citation type="submission" date="2018-12" db="EMBL/GenBank/DDBJ databases">
        <title>Sphingomonas sp. HMF7854 Genome sequencing and assembly.</title>
        <authorList>
            <person name="Cha I."/>
            <person name="Kang H."/>
            <person name="Kim H."/>
            <person name="Kang J."/>
            <person name="Joh K."/>
        </authorList>
    </citation>
    <scope>NUCLEOTIDE SEQUENCE [LARGE SCALE GENOMIC DNA]</scope>
    <source>
        <strain evidence="8 9">HMF7854</strain>
    </source>
</reference>
<evidence type="ECO:0000313" key="9">
    <source>
        <dbReference type="Proteomes" id="UP000274661"/>
    </source>
</evidence>
<dbReference type="PANTHER" id="PTHR22911">
    <property type="entry name" value="ACYL-MALONYL CONDENSING ENZYME-RELATED"/>
    <property type="match status" value="1"/>
</dbReference>
<dbReference type="GO" id="GO:0016020">
    <property type="term" value="C:membrane"/>
    <property type="evidence" value="ECO:0007669"/>
    <property type="project" value="UniProtKB-SubCell"/>
</dbReference>
<evidence type="ECO:0000256" key="5">
    <source>
        <dbReference type="ARBA" id="ARBA00023136"/>
    </source>
</evidence>
<feature type="transmembrane region" description="Helical" evidence="6">
    <location>
        <begin position="190"/>
        <end position="210"/>
    </location>
</feature>